<name>A0ABW2NXR2_9ACTN</name>
<feature type="domain" description="Transposase InsH N-terminal" evidence="2">
    <location>
        <begin position="25"/>
        <end position="111"/>
    </location>
</feature>
<dbReference type="InterPro" id="IPR002559">
    <property type="entry name" value="Transposase_11"/>
</dbReference>
<dbReference type="NCBIfam" id="NF033593">
    <property type="entry name" value="transpos_ISNCY_1"/>
    <property type="match status" value="1"/>
</dbReference>
<dbReference type="Pfam" id="PF01609">
    <property type="entry name" value="DDE_Tnp_1"/>
    <property type="match status" value="1"/>
</dbReference>
<dbReference type="PANTHER" id="PTHR33803:SF3">
    <property type="entry name" value="BLL1974 PROTEIN"/>
    <property type="match status" value="1"/>
</dbReference>
<reference evidence="4" key="1">
    <citation type="journal article" date="2019" name="Int. J. Syst. Evol. Microbiol.">
        <title>The Global Catalogue of Microorganisms (GCM) 10K type strain sequencing project: providing services to taxonomists for standard genome sequencing and annotation.</title>
        <authorList>
            <consortium name="The Broad Institute Genomics Platform"/>
            <consortium name="The Broad Institute Genome Sequencing Center for Infectious Disease"/>
            <person name="Wu L."/>
            <person name="Ma J."/>
        </authorList>
    </citation>
    <scope>NUCLEOTIDE SEQUENCE [LARGE SCALE GENOMIC DNA]</scope>
    <source>
        <strain evidence="4">CECT 7649</strain>
    </source>
</reference>
<evidence type="ECO:0000313" key="4">
    <source>
        <dbReference type="Proteomes" id="UP001596496"/>
    </source>
</evidence>
<dbReference type="InterPro" id="IPR008490">
    <property type="entry name" value="Transposase_InsH_N"/>
</dbReference>
<organism evidence="3 4">
    <name type="scientific">Sphaerisporangium rhizosphaerae</name>
    <dbReference type="NCBI Taxonomy" id="2269375"/>
    <lineage>
        <taxon>Bacteria</taxon>
        <taxon>Bacillati</taxon>
        <taxon>Actinomycetota</taxon>
        <taxon>Actinomycetes</taxon>
        <taxon>Streptosporangiales</taxon>
        <taxon>Streptosporangiaceae</taxon>
        <taxon>Sphaerisporangium</taxon>
    </lineage>
</organism>
<dbReference type="EMBL" id="JBHTCG010000003">
    <property type="protein sequence ID" value="MFC7381634.1"/>
    <property type="molecule type" value="Genomic_DNA"/>
</dbReference>
<evidence type="ECO:0000313" key="3">
    <source>
        <dbReference type="EMBL" id="MFC7381634.1"/>
    </source>
</evidence>
<dbReference type="Proteomes" id="UP001596496">
    <property type="component" value="Unassembled WGS sequence"/>
</dbReference>
<protein>
    <submittedName>
        <fullName evidence="3">ISNCY family transposase</fullName>
    </submittedName>
</protein>
<comment type="caution">
    <text evidence="3">The sequence shown here is derived from an EMBL/GenBank/DDBJ whole genome shotgun (WGS) entry which is preliminary data.</text>
</comment>
<proteinExistence type="predicted"/>
<dbReference type="RefSeq" id="WP_354846417.1">
    <property type="nucleotide sequence ID" value="NZ_JBHTCG010000003.1"/>
</dbReference>
<dbReference type="PANTHER" id="PTHR33803">
    <property type="entry name" value="IS1478 TRANSPOSASE"/>
    <property type="match status" value="1"/>
</dbReference>
<evidence type="ECO:0000259" key="2">
    <source>
        <dbReference type="Pfam" id="PF05598"/>
    </source>
</evidence>
<sequence>MLRVSGQQIALWETLLPEEVTRLPQELARIDAYLDDERFIAPWRGLFHARLGRPSVPISCLVRMLYLKHRYQLGYESLCREVADSISWRRFCRIPLDGRVPHSTTLIKLVRRAGPEVFDQLNTALVGKLTEDKLLRGHKLRIDTTVVEADIDHPTDADLLEHGVRKLGGLVRRIKAAGAAIRTPFRNRSRSAGRRLKQISRTLRRRTGQALGEIDRLTGEIAGIAATTSAQVAQVIRNARRALSRRPSRRLARLINDLEQTVSGTGRLLAQTTQRLAGNRTIPDRMVSLADPDARPIRKGKPQHPTQFGYTLLVAEDERGFICFHRLNKGNPSDAPQLVPAVEQVIERTGRVPATVVGDRGFGTAAADKALAELGVRHIGLQRGGTLSKSRREYEHTRSFRRMRNWRVGVEARISHLKRTFGLRRTRLRRLGGAQTWAGLGIFAYNLQRMAVIGG</sequence>
<accession>A0ABW2NXR2</accession>
<gene>
    <name evidence="3" type="ORF">ACFQSB_05395</name>
</gene>
<dbReference type="Pfam" id="PF05598">
    <property type="entry name" value="DUF772"/>
    <property type="match status" value="1"/>
</dbReference>
<keyword evidence="4" id="KW-1185">Reference proteome</keyword>
<evidence type="ECO:0000259" key="1">
    <source>
        <dbReference type="Pfam" id="PF01609"/>
    </source>
</evidence>
<feature type="domain" description="Transposase IS4-like" evidence="1">
    <location>
        <begin position="304"/>
        <end position="447"/>
    </location>
</feature>